<feature type="transmembrane region" description="Helical" evidence="1">
    <location>
        <begin position="106"/>
        <end position="124"/>
    </location>
</feature>
<dbReference type="Proteomes" id="UP000627838">
    <property type="component" value="Unassembled WGS sequence"/>
</dbReference>
<evidence type="ECO:0000256" key="1">
    <source>
        <dbReference type="SAM" id="Phobius"/>
    </source>
</evidence>
<feature type="transmembrane region" description="Helical" evidence="1">
    <location>
        <begin position="265"/>
        <end position="283"/>
    </location>
</feature>
<proteinExistence type="predicted"/>
<feature type="transmembrane region" description="Helical" evidence="1">
    <location>
        <begin position="46"/>
        <end position="68"/>
    </location>
</feature>
<dbReference type="RefSeq" id="WP_192759321.1">
    <property type="nucleotide sequence ID" value="NZ_JADBDZ010000001.1"/>
</dbReference>
<keyword evidence="3" id="KW-1185">Reference proteome</keyword>
<dbReference type="PANTHER" id="PTHR36840:SF1">
    <property type="entry name" value="BLL5714 PROTEIN"/>
    <property type="match status" value="1"/>
</dbReference>
<sequence length="385" mass="40826">MTSSPTPTDEEEVYGVTTLELFFDLVFVFTLIRLTDVLIGEFSPLGLFQIVLMFGVLWWMYGGYAWLTNMTAPKATAHRLLILAGMGGFFMVAIGTPTAFTGGGGLVWGLGYLLLVLAHVTLYARGNPNILRVLPANLLAAALIIAAGLLDGGPAVYVLWTIALVVPIVQPYIVPAGGLFRIRPEHIVERHGLLVMITLGESIISVGTGAAHAHLDAGLVVAALLGLALAAAIWWTYFTGDDERAEETLAAADDARRTQMTMFGYFYAHIPLIVGVLVTAAGMKKAVEHAWEHLKPGTALAIAGGVALYLAGDVLFRRIMRIGPSRIRLAAAAASLATIPLGLWLATAEIAALIAILTTTVLLERRSPAPSKGNPASHHPSPAPG</sequence>
<protein>
    <submittedName>
        <fullName evidence="2">Low temperature requirement protein LtrA</fullName>
    </submittedName>
</protein>
<feature type="transmembrane region" description="Helical" evidence="1">
    <location>
        <begin position="80"/>
        <end position="100"/>
    </location>
</feature>
<name>A0ABR9JQ07_9ACTN</name>
<keyword evidence="1" id="KW-0472">Membrane</keyword>
<organism evidence="2 3">
    <name type="scientific">Actinomadura algeriensis</name>
    <dbReference type="NCBI Taxonomy" id="1679523"/>
    <lineage>
        <taxon>Bacteria</taxon>
        <taxon>Bacillati</taxon>
        <taxon>Actinomycetota</taxon>
        <taxon>Actinomycetes</taxon>
        <taxon>Streptosporangiales</taxon>
        <taxon>Thermomonosporaceae</taxon>
        <taxon>Actinomadura</taxon>
    </lineage>
</organism>
<dbReference type="PANTHER" id="PTHR36840">
    <property type="entry name" value="BLL5714 PROTEIN"/>
    <property type="match status" value="1"/>
</dbReference>
<accession>A0ABR9JQ07</accession>
<keyword evidence="1" id="KW-0812">Transmembrane</keyword>
<feature type="transmembrane region" description="Helical" evidence="1">
    <location>
        <begin position="217"/>
        <end position="238"/>
    </location>
</feature>
<gene>
    <name evidence="2" type="ORF">H4W34_002492</name>
</gene>
<feature type="transmembrane region" description="Helical" evidence="1">
    <location>
        <begin position="156"/>
        <end position="180"/>
    </location>
</feature>
<evidence type="ECO:0000313" key="3">
    <source>
        <dbReference type="Proteomes" id="UP000627838"/>
    </source>
</evidence>
<comment type="caution">
    <text evidence="2">The sequence shown here is derived from an EMBL/GenBank/DDBJ whole genome shotgun (WGS) entry which is preliminary data.</text>
</comment>
<dbReference type="InterPro" id="IPR010640">
    <property type="entry name" value="Low_temperature_requirement_A"/>
</dbReference>
<dbReference type="Pfam" id="PF06772">
    <property type="entry name" value="LtrA"/>
    <property type="match status" value="1"/>
</dbReference>
<feature type="transmembrane region" description="Helical" evidence="1">
    <location>
        <begin position="328"/>
        <end position="357"/>
    </location>
</feature>
<feature type="transmembrane region" description="Helical" evidence="1">
    <location>
        <begin position="192"/>
        <end position="211"/>
    </location>
</feature>
<dbReference type="EMBL" id="JADBDZ010000001">
    <property type="protein sequence ID" value="MBE1532659.1"/>
    <property type="molecule type" value="Genomic_DNA"/>
</dbReference>
<feature type="transmembrane region" description="Helical" evidence="1">
    <location>
        <begin position="131"/>
        <end position="150"/>
    </location>
</feature>
<evidence type="ECO:0000313" key="2">
    <source>
        <dbReference type="EMBL" id="MBE1532659.1"/>
    </source>
</evidence>
<feature type="transmembrane region" description="Helical" evidence="1">
    <location>
        <begin position="12"/>
        <end position="34"/>
    </location>
</feature>
<feature type="transmembrane region" description="Helical" evidence="1">
    <location>
        <begin position="298"/>
        <end position="316"/>
    </location>
</feature>
<reference evidence="2 3" key="1">
    <citation type="submission" date="2020-10" db="EMBL/GenBank/DDBJ databases">
        <title>Sequencing the genomes of 1000 actinobacteria strains.</title>
        <authorList>
            <person name="Klenk H.-P."/>
        </authorList>
    </citation>
    <scope>NUCLEOTIDE SEQUENCE [LARGE SCALE GENOMIC DNA]</scope>
    <source>
        <strain evidence="2 3">DSM 46744</strain>
    </source>
</reference>
<keyword evidence="1" id="KW-1133">Transmembrane helix</keyword>